<protein>
    <submittedName>
        <fullName evidence="2">Uncharacterized protein</fullName>
    </submittedName>
</protein>
<feature type="region of interest" description="Disordered" evidence="1">
    <location>
        <begin position="1"/>
        <end position="29"/>
    </location>
</feature>
<feature type="region of interest" description="Disordered" evidence="1">
    <location>
        <begin position="55"/>
        <end position="75"/>
    </location>
</feature>
<organism evidence="2 3">
    <name type="scientific">Methylobacterium frigidaeris</name>
    <dbReference type="NCBI Taxonomy" id="2038277"/>
    <lineage>
        <taxon>Bacteria</taxon>
        <taxon>Pseudomonadati</taxon>
        <taxon>Pseudomonadota</taxon>
        <taxon>Alphaproteobacteria</taxon>
        <taxon>Hyphomicrobiales</taxon>
        <taxon>Methylobacteriaceae</taxon>
        <taxon>Methylobacterium</taxon>
    </lineage>
</organism>
<evidence type="ECO:0000256" key="1">
    <source>
        <dbReference type="SAM" id="MobiDB-lite"/>
    </source>
</evidence>
<comment type="caution">
    <text evidence="2">The sequence shown here is derived from an EMBL/GenBank/DDBJ whole genome shotgun (WGS) entry which is preliminary data.</text>
</comment>
<dbReference type="AlphaFoldDB" id="A0AA37HHQ3"/>
<sequence length="75" mass="7258">MAPDHADATCVQPSNPVPGAGGCGAAPAGTLRADDIVAPGLTGAVEAVRFAAGDTIREGGGKDGTDLGDELPTAW</sequence>
<proteinExistence type="predicted"/>
<reference evidence="2" key="2">
    <citation type="submission" date="2021-08" db="EMBL/GenBank/DDBJ databases">
        <authorList>
            <person name="Tani A."/>
            <person name="Ola A."/>
            <person name="Ogura Y."/>
            <person name="Katsura K."/>
            <person name="Hayashi T."/>
        </authorList>
    </citation>
    <scope>NUCLEOTIDE SEQUENCE</scope>
    <source>
        <strain evidence="2">JCM 32048</strain>
    </source>
</reference>
<keyword evidence="3" id="KW-1185">Reference proteome</keyword>
<dbReference type="RefSeq" id="WP_238193278.1">
    <property type="nucleotide sequence ID" value="NZ_BPQJ01000052.1"/>
</dbReference>
<evidence type="ECO:0000313" key="2">
    <source>
        <dbReference type="EMBL" id="GJD66002.1"/>
    </source>
</evidence>
<feature type="compositionally biased region" description="Basic and acidic residues" evidence="1">
    <location>
        <begin position="55"/>
        <end position="65"/>
    </location>
</feature>
<accession>A0AA37HHQ3</accession>
<evidence type="ECO:0000313" key="3">
    <source>
        <dbReference type="Proteomes" id="UP001055286"/>
    </source>
</evidence>
<reference evidence="2" key="1">
    <citation type="journal article" date="2016" name="Front. Microbiol.">
        <title>Genome Sequence of the Piezophilic, Mesophilic Sulfate-Reducing Bacterium Desulfovibrio indicus J2T.</title>
        <authorList>
            <person name="Cao J."/>
            <person name="Maignien L."/>
            <person name="Shao Z."/>
            <person name="Alain K."/>
            <person name="Jebbar M."/>
        </authorList>
    </citation>
    <scope>NUCLEOTIDE SEQUENCE</scope>
    <source>
        <strain evidence="2">JCM 32048</strain>
    </source>
</reference>
<name>A0AA37HHQ3_9HYPH</name>
<gene>
    <name evidence="2" type="ORF">MPEAHAMD_6198</name>
</gene>
<dbReference type="Proteomes" id="UP001055286">
    <property type="component" value="Unassembled WGS sequence"/>
</dbReference>
<dbReference type="EMBL" id="BPQJ01000052">
    <property type="protein sequence ID" value="GJD66002.1"/>
    <property type="molecule type" value="Genomic_DNA"/>
</dbReference>